<keyword evidence="3" id="KW-0597">Phosphoprotein</keyword>
<dbReference type="PANTHER" id="PTHR34220:SF7">
    <property type="entry name" value="SENSOR HISTIDINE KINASE YPDA"/>
    <property type="match status" value="1"/>
</dbReference>
<dbReference type="Gene3D" id="1.10.8.500">
    <property type="entry name" value="HAMP domain in histidine kinase"/>
    <property type="match status" value="1"/>
</dbReference>
<dbReference type="SMART" id="SM00304">
    <property type="entry name" value="HAMP"/>
    <property type="match status" value="1"/>
</dbReference>
<keyword evidence="5 9" id="KW-0812">Transmembrane</keyword>
<evidence type="ECO:0000313" key="12">
    <source>
        <dbReference type="Proteomes" id="UP001305702"/>
    </source>
</evidence>
<evidence type="ECO:0000256" key="5">
    <source>
        <dbReference type="ARBA" id="ARBA00022692"/>
    </source>
</evidence>
<proteinExistence type="predicted"/>
<organism evidence="11 12">
    <name type="scientific">Paenibacillus aurantius</name>
    <dbReference type="NCBI Taxonomy" id="2918900"/>
    <lineage>
        <taxon>Bacteria</taxon>
        <taxon>Bacillati</taxon>
        <taxon>Bacillota</taxon>
        <taxon>Bacilli</taxon>
        <taxon>Bacillales</taxon>
        <taxon>Paenibacillaceae</taxon>
        <taxon>Paenibacillus</taxon>
    </lineage>
</organism>
<dbReference type="Pfam" id="PF06580">
    <property type="entry name" value="His_kinase"/>
    <property type="match status" value="1"/>
</dbReference>
<name>A0AA96RI54_9BACL</name>
<comment type="subcellular location">
    <subcellularLocation>
        <location evidence="1">Cell membrane</location>
        <topology evidence="1">Multi-pass membrane protein</topology>
    </subcellularLocation>
</comment>
<keyword evidence="12" id="KW-1185">Reference proteome</keyword>
<gene>
    <name evidence="11" type="ORF">MJA45_14005</name>
</gene>
<dbReference type="InterPro" id="IPR033479">
    <property type="entry name" value="dCache_1"/>
</dbReference>
<dbReference type="Gene3D" id="3.30.450.20">
    <property type="entry name" value="PAS domain"/>
    <property type="match status" value="1"/>
</dbReference>
<dbReference type="InterPro" id="IPR003594">
    <property type="entry name" value="HATPase_dom"/>
</dbReference>
<dbReference type="SUPFAM" id="SSF55874">
    <property type="entry name" value="ATPase domain of HSP90 chaperone/DNA topoisomerase II/histidine kinase"/>
    <property type="match status" value="1"/>
</dbReference>
<reference evidence="11 12" key="1">
    <citation type="submission" date="2022-02" db="EMBL/GenBank/DDBJ databases">
        <title>Paenibacillus sp. MBLB1776 Whole Genome Shotgun Sequencing.</title>
        <authorList>
            <person name="Hwang C.Y."/>
            <person name="Cho E.-S."/>
            <person name="Seo M.-J."/>
        </authorList>
    </citation>
    <scope>NUCLEOTIDE SEQUENCE [LARGE SCALE GENOMIC DNA]</scope>
    <source>
        <strain evidence="11 12">MBLB1776</strain>
    </source>
</reference>
<dbReference type="PANTHER" id="PTHR34220">
    <property type="entry name" value="SENSOR HISTIDINE KINASE YPDA"/>
    <property type="match status" value="1"/>
</dbReference>
<feature type="transmembrane region" description="Helical" evidence="9">
    <location>
        <begin position="303"/>
        <end position="324"/>
    </location>
</feature>
<evidence type="ECO:0000256" key="6">
    <source>
        <dbReference type="ARBA" id="ARBA00022777"/>
    </source>
</evidence>
<dbReference type="CDD" id="cd06225">
    <property type="entry name" value="HAMP"/>
    <property type="match status" value="1"/>
</dbReference>
<dbReference type="KEGG" id="paun:MJA45_14005"/>
<dbReference type="EMBL" id="CP130318">
    <property type="protein sequence ID" value="WNQ14083.1"/>
    <property type="molecule type" value="Genomic_DNA"/>
</dbReference>
<dbReference type="EC" id="2.7.13.3" evidence="11"/>
<dbReference type="Gene3D" id="3.30.565.10">
    <property type="entry name" value="Histidine kinase-like ATPase, C-terminal domain"/>
    <property type="match status" value="1"/>
</dbReference>
<evidence type="ECO:0000256" key="3">
    <source>
        <dbReference type="ARBA" id="ARBA00022553"/>
    </source>
</evidence>
<evidence type="ECO:0000256" key="4">
    <source>
        <dbReference type="ARBA" id="ARBA00022679"/>
    </source>
</evidence>
<dbReference type="Pfam" id="PF02743">
    <property type="entry name" value="dCache_1"/>
    <property type="match status" value="1"/>
</dbReference>
<dbReference type="GO" id="GO:0000155">
    <property type="term" value="F:phosphorelay sensor kinase activity"/>
    <property type="evidence" value="ECO:0007669"/>
    <property type="project" value="InterPro"/>
</dbReference>
<evidence type="ECO:0000256" key="9">
    <source>
        <dbReference type="SAM" id="Phobius"/>
    </source>
</evidence>
<evidence type="ECO:0000259" key="10">
    <source>
        <dbReference type="PROSITE" id="PS50885"/>
    </source>
</evidence>
<dbReference type="SMART" id="SM00387">
    <property type="entry name" value="HATPase_c"/>
    <property type="match status" value="1"/>
</dbReference>
<keyword evidence="2" id="KW-1003">Cell membrane</keyword>
<dbReference type="RefSeq" id="WP_315607866.1">
    <property type="nucleotide sequence ID" value="NZ_CP130318.1"/>
</dbReference>
<keyword evidence="8 9" id="KW-0472">Membrane</keyword>
<dbReference type="Pfam" id="PF02518">
    <property type="entry name" value="HATPase_c"/>
    <property type="match status" value="1"/>
</dbReference>
<keyword evidence="6 11" id="KW-0418">Kinase</keyword>
<dbReference type="PROSITE" id="PS50885">
    <property type="entry name" value="HAMP"/>
    <property type="match status" value="1"/>
</dbReference>
<keyword evidence="7 9" id="KW-1133">Transmembrane helix</keyword>
<dbReference type="InterPro" id="IPR050640">
    <property type="entry name" value="Bact_2-comp_sensor_kinase"/>
</dbReference>
<protein>
    <submittedName>
        <fullName evidence="11">Sensor histidine kinase</fullName>
        <ecNumber evidence="11">2.7.13.3</ecNumber>
    </submittedName>
</protein>
<sequence length="599" mass="68349">MIANKLGRSGISLRQKSIAIFLLLVTLPSLVVGYAFLNCYDKILRQQFISSTEKSLNTIEMNLYEKIKAVQDITDYMIYQKEFRDFMQTPETPDTQRQLEYDRQTIEGFVTFQLMSKSYIKSVTLQGNNGNKMQLGEPVEGPEQPWIDQARMSRGGNVWSNSYSLVSGWTGPKKVLSLFRVIYSFDDLTKDVGIAVVRLNESEISGLLASAIPQEQTSTFILRPDGTVLLHKDDQWIGKPYPNADVLKTLQQHPGKNTVLQMDGESYVLFNKVMRSTGWNIVTLVKDKTIVAKTNALKITLQILFLLVILFGMFALIGFEVAIIRPMLELKKETGRLKSGDFSARVTIRSHDEIGELGRQFNNMVTTIKDLIDNKYKLEIQQKESELRIMQSQMDPHFLYNTLDMIRWTARLEKAPETSQLIEALSGFFRMSMNREKQTATLADELEFVRSYLNLQQKRMGDKLAFSLLMEASLEDTVLPRRLIQPLVENSIKHGFAARQKGNIRIQVRCYRGRENELIIDVSDTGIGFPPERLQAIRYALAEKSGERELIGHALYNIHELITLLYGSGWGIDFPEEGNRYGACVRLTIPVLEKELKAL</sequence>
<evidence type="ECO:0000256" key="8">
    <source>
        <dbReference type="ARBA" id="ARBA00023136"/>
    </source>
</evidence>
<feature type="domain" description="HAMP" evidence="10">
    <location>
        <begin position="321"/>
        <end position="373"/>
    </location>
</feature>
<dbReference type="Pfam" id="PF00672">
    <property type="entry name" value="HAMP"/>
    <property type="match status" value="1"/>
</dbReference>
<evidence type="ECO:0000313" key="11">
    <source>
        <dbReference type="EMBL" id="WNQ14083.1"/>
    </source>
</evidence>
<dbReference type="CDD" id="cd18774">
    <property type="entry name" value="PDC2_HK_sensor"/>
    <property type="match status" value="1"/>
</dbReference>
<evidence type="ECO:0000256" key="1">
    <source>
        <dbReference type="ARBA" id="ARBA00004651"/>
    </source>
</evidence>
<dbReference type="InterPro" id="IPR036890">
    <property type="entry name" value="HATPase_C_sf"/>
</dbReference>
<dbReference type="SUPFAM" id="SSF158472">
    <property type="entry name" value="HAMP domain-like"/>
    <property type="match status" value="1"/>
</dbReference>
<evidence type="ECO:0000256" key="7">
    <source>
        <dbReference type="ARBA" id="ARBA00022989"/>
    </source>
</evidence>
<dbReference type="Proteomes" id="UP001305702">
    <property type="component" value="Chromosome"/>
</dbReference>
<dbReference type="InterPro" id="IPR010559">
    <property type="entry name" value="Sig_transdc_His_kin_internal"/>
</dbReference>
<keyword evidence="4 11" id="KW-0808">Transferase</keyword>
<dbReference type="InterPro" id="IPR003660">
    <property type="entry name" value="HAMP_dom"/>
</dbReference>
<evidence type="ECO:0000256" key="2">
    <source>
        <dbReference type="ARBA" id="ARBA00022475"/>
    </source>
</evidence>
<dbReference type="GO" id="GO:0005886">
    <property type="term" value="C:plasma membrane"/>
    <property type="evidence" value="ECO:0007669"/>
    <property type="project" value="UniProtKB-SubCell"/>
</dbReference>
<dbReference type="AlphaFoldDB" id="A0AA96RI54"/>
<accession>A0AA96RI54</accession>
<feature type="transmembrane region" description="Helical" evidence="9">
    <location>
        <begin position="18"/>
        <end position="37"/>
    </location>
</feature>